<dbReference type="AlphaFoldDB" id="A0A345SRJ9"/>
<gene>
    <name evidence="1" type="ORF">C7M71_001540</name>
</gene>
<dbReference type="KEGG" id="stri:C7M71_001540"/>
<name>A0A345SRJ9_9ACTN</name>
<dbReference type="Proteomes" id="UP000249340">
    <property type="component" value="Chromosome"/>
</dbReference>
<evidence type="ECO:0000313" key="2">
    <source>
        <dbReference type="Proteomes" id="UP000249340"/>
    </source>
</evidence>
<evidence type="ECO:0000313" key="1">
    <source>
        <dbReference type="EMBL" id="AXI76354.1"/>
    </source>
</evidence>
<accession>A0A345SRJ9</accession>
<proteinExistence type="predicted"/>
<reference evidence="2" key="1">
    <citation type="submission" date="2018-07" db="EMBL/GenBank/DDBJ databases">
        <title>Streptacidiphilus bronchialis DSM 106435 chromosome.</title>
        <authorList>
            <person name="Batra D."/>
            <person name="Gulvik C.A."/>
        </authorList>
    </citation>
    <scope>NUCLEOTIDE SEQUENCE [LARGE SCALE GENOMIC DNA]</scope>
    <source>
        <strain evidence="2">DSM 106435</strain>
    </source>
</reference>
<protein>
    <submittedName>
        <fullName evidence="1">Uncharacterized protein</fullName>
    </submittedName>
</protein>
<dbReference type="EMBL" id="CP031264">
    <property type="protein sequence ID" value="AXI76354.1"/>
    <property type="molecule type" value="Genomic_DNA"/>
</dbReference>
<dbReference type="RefSeq" id="WP_111492045.1">
    <property type="nucleotide sequence ID" value="NZ_CP031264.1"/>
</dbReference>
<organism evidence="1 2">
    <name type="scientific">Peterkaempfera bronchialis</name>
    <dbReference type="NCBI Taxonomy" id="2126346"/>
    <lineage>
        <taxon>Bacteria</taxon>
        <taxon>Bacillati</taxon>
        <taxon>Actinomycetota</taxon>
        <taxon>Actinomycetes</taxon>
        <taxon>Kitasatosporales</taxon>
        <taxon>Streptomycetaceae</taxon>
        <taxon>Peterkaempfera</taxon>
    </lineage>
</organism>
<sequence length="68" mass="7538">MAKSEWARAIVYCRKGEAIGPEAAMTHFTGDALIEGRWVHFRPDGGGRPMSIPAQVIQRIVWVDESSP</sequence>
<keyword evidence="2" id="KW-1185">Reference proteome</keyword>